<dbReference type="PROSITE" id="PS50088">
    <property type="entry name" value="ANK_REPEAT"/>
    <property type="match status" value="2"/>
</dbReference>
<dbReference type="PROSITE" id="PS50297">
    <property type="entry name" value="ANK_REP_REGION"/>
    <property type="match status" value="2"/>
</dbReference>
<protein>
    <submittedName>
        <fullName evidence="4">Ankyrin</fullName>
    </submittedName>
</protein>
<evidence type="ECO:0000256" key="3">
    <source>
        <dbReference type="PROSITE-ProRule" id="PRU00023"/>
    </source>
</evidence>
<dbReference type="SUPFAM" id="SSF48403">
    <property type="entry name" value="Ankyrin repeat"/>
    <property type="match status" value="1"/>
</dbReference>
<dbReference type="Gene3D" id="3.40.50.300">
    <property type="entry name" value="P-loop containing nucleotide triphosphate hydrolases"/>
    <property type="match status" value="1"/>
</dbReference>
<dbReference type="PANTHER" id="PTHR24188">
    <property type="entry name" value="ANKYRIN REPEAT PROTEIN"/>
    <property type="match status" value="1"/>
</dbReference>
<dbReference type="AlphaFoldDB" id="A0A3N4KGM0"/>
<keyword evidence="1" id="KW-0677">Repeat</keyword>
<dbReference type="PRINTS" id="PR01415">
    <property type="entry name" value="ANKYRIN"/>
</dbReference>
<dbReference type="OrthoDB" id="366390at2759"/>
<name>A0A3N4KGM0_9PEZI</name>
<accession>A0A3N4KGM0</accession>
<evidence type="ECO:0000313" key="4">
    <source>
        <dbReference type="EMBL" id="RPB07511.1"/>
    </source>
</evidence>
<dbReference type="EMBL" id="ML119181">
    <property type="protein sequence ID" value="RPB07511.1"/>
    <property type="molecule type" value="Genomic_DNA"/>
</dbReference>
<dbReference type="InterPro" id="IPR027417">
    <property type="entry name" value="P-loop_NTPase"/>
</dbReference>
<dbReference type="PANTHER" id="PTHR24188:SF29">
    <property type="entry name" value="GH09064P"/>
    <property type="match status" value="1"/>
</dbReference>
<sequence>MAVEECSRGFGCTWLLFDAFDECADDLRDEILSILQSLNTIESVQVFLTCRPHTMELPQCRIQPLEKRLPETTVDEIVKAVIKRSDGILILDKCDLGPSDSYGRTPLSWAAENGFFEVVQALTSSGLEETALNIRCGDYGQRPLCFASENGHVEVVKILIEAGADVNLASENGQTPISWASEKGFEKGKEFIQIPTTKTPPSSSAVTRIGLWQTTSRTATIEPKIPTAS</sequence>
<evidence type="ECO:0000256" key="2">
    <source>
        <dbReference type="ARBA" id="ARBA00023043"/>
    </source>
</evidence>
<dbReference type="Pfam" id="PF13606">
    <property type="entry name" value="Ank_3"/>
    <property type="match status" value="1"/>
</dbReference>
<dbReference type="SMART" id="SM00248">
    <property type="entry name" value="ANK"/>
    <property type="match status" value="2"/>
</dbReference>
<evidence type="ECO:0000313" key="5">
    <source>
        <dbReference type="Proteomes" id="UP000277580"/>
    </source>
</evidence>
<dbReference type="InterPro" id="IPR036770">
    <property type="entry name" value="Ankyrin_rpt-contain_sf"/>
</dbReference>
<keyword evidence="2 3" id="KW-0040">ANK repeat</keyword>
<organism evidence="4 5">
    <name type="scientific">Morchella conica CCBAS932</name>
    <dbReference type="NCBI Taxonomy" id="1392247"/>
    <lineage>
        <taxon>Eukaryota</taxon>
        <taxon>Fungi</taxon>
        <taxon>Dikarya</taxon>
        <taxon>Ascomycota</taxon>
        <taxon>Pezizomycotina</taxon>
        <taxon>Pezizomycetes</taxon>
        <taxon>Pezizales</taxon>
        <taxon>Morchellaceae</taxon>
        <taxon>Morchella</taxon>
    </lineage>
</organism>
<feature type="repeat" description="ANK" evidence="3">
    <location>
        <begin position="102"/>
        <end position="134"/>
    </location>
</feature>
<dbReference type="Pfam" id="PF12796">
    <property type="entry name" value="Ank_2"/>
    <property type="match status" value="1"/>
</dbReference>
<reference evidence="4 5" key="1">
    <citation type="journal article" date="2018" name="Nat. Ecol. Evol.">
        <title>Pezizomycetes genomes reveal the molecular basis of ectomycorrhizal truffle lifestyle.</title>
        <authorList>
            <person name="Murat C."/>
            <person name="Payen T."/>
            <person name="Noel B."/>
            <person name="Kuo A."/>
            <person name="Morin E."/>
            <person name="Chen J."/>
            <person name="Kohler A."/>
            <person name="Krizsan K."/>
            <person name="Balestrini R."/>
            <person name="Da Silva C."/>
            <person name="Montanini B."/>
            <person name="Hainaut M."/>
            <person name="Levati E."/>
            <person name="Barry K.W."/>
            <person name="Belfiori B."/>
            <person name="Cichocki N."/>
            <person name="Clum A."/>
            <person name="Dockter R.B."/>
            <person name="Fauchery L."/>
            <person name="Guy J."/>
            <person name="Iotti M."/>
            <person name="Le Tacon F."/>
            <person name="Lindquist E.A."/>
            <person name="Lipzen A."/>
            <person name="Malagnac F."/>
            <person name="Mello A."/>
            <person name="Molinier V."/>
            <person name="Miyauchi S."/>
            <person name="Poulain J."/>
            <person name="Riccioni C."/>
            <person name="Rubini A."/>
            <person name="Sitrit Y."/>
            <person name="Splivallo R."/>
            <person name="Traeger S."/>
            <person name="Wang M."/>
            <person name="Zifcakova L."/>
            <person name="Wipf D."/>
            <person name="Zambonelli A."/>
            <person name="Paolocci F."/>
            <person name="Nowrousian M."/>
            <person name="Ottonello S."/>
            <person name="Baldrian P."/>
            <person name="Spatafora J.W."/>
            <person name="Henrissat B."/>
            <person name="Nagy L.G."/>
            <person name="Aury J.M."/>
            <person name="Wincker P."/>
            <person name="Grigoriev I.V."/>
            <person name="Bonfante P."/>
            <person name="Martin F.M."/>
        </authorList>
    </citation>
    <scope>NUCLEOTIDE SEQUENCE [LARGE SCALE GENOMIC DNA]</scope>
    <source>
        <strain evidence="4 5">CCBAS932</strain>
    </source>
</reference>
<proteinExistence type="predicted"/>
<dbReference type="InterPro" id="IPR002110">
    <property type="entry name" value="Ankyrin_rpt"/>
</dbReference>
<feature type="repeat" description="ANK" evidence="3">
    <location>
        <begin position="139"/>
        <end position="171"/>
    </location>
</feature>
<dbReference type="InParanoid" id="A0A3N4KGM0"/>
<dbReference type="Proteomes" id="UP000277580">
    <property type="component" value="Unassembled WGS sequence"/>
</dbReference>
<dbReference type="STRING" id="1392247.A0A3N4KGM0"/>
<keyword evidence="5" id="KW-1185">Reference proteome</keyword>
<dbReference type="Gene3D" id="1.25.40.20">
    <property type="entry name" value="Ankyrin repeat-containing domain"/>
    <property type="match status" value="1"/>
</dbReference>
<evidence type="ECO:0000256" key="1">
    <source>
        <dbReference type="ARBA" id="ARBA00022737"/>
    </source>
</evidence>
<gene>
    <name evidence="4" type="ORF">P167DRAFT_609419</name>
</gene>